<dbReference type="Pfam" id="PF11604">
    <property type="entry name" value="CusF_Ec"/>
    <property type="match status" value="1"/>
</dbReference>
<dbReference type="InterPro" id="IPR021647">
    <property type="entry name" value="CusF_Ec"/>
</dbReference>
<proteinExistence type="predicted"/>
<evidence type="ECO:0000256" key="1">
    <source>
        <dbReference type="SAM" id="SignalP"/>
    </source>
</evidence>
<dbReference type="AlphaFoldDB" id="W0I1Z9"/>
<dbReference type="Gene3D" id="2.40.50.320">
    <property type="entry name" value="Copper binding periplasmic protein CusF"/>
    <property type="match status" value="1"/>
</dbReference>
<keyword evidence="1" id="KW-0732">Signal</keyword>
<dbReference type="InterPro" id="IPR042230">
    <property type="entry name" value="CusF_sf"/>
</dbReference>
<organism evidence="2 3">
    <name type="scientific">Sodalis praecaptivus</name>
    <dbReference type="NCBI Taxonomy" id="1239307"/>
    <lineage>
        <taxon>Bacteria</taxon>
        <taxon>Pseudomonadati</taxon>
        <taxon>Pseudomonadota</taxon>
        <taxon>Gammaproteobacteria</taxon>
        <taxon>Enterobacterales</taxon>
        <taxon>Bruguierivoracaceae</taxon>
        <taxon>Sodalis</taxon>
    </lineage>
</organism>
<name>W0I1Z9_9GAMM</name>
<feature type="chain" id="PRO_5004790282" description="Copper-binding protein" evidence="1">
    <location>
        <begin position="26"/>
        <end position="196"/>
    </location>
</feature>
<dbReference type="PATRIC" id="fig|1239307.3.peg.4252"/>
<sequence length="196" mass="20112">MRTLSLSVSAVVSLFSLFLPLDASASATLTVAGAPGAMAQMMHGHADTPITPAMTLIAADGQPGMAQMMLDHADTPATPAMTLIAADGQPGMAQMMHDHAGAMTAAAQTLPATQQADVDTAAAVYSAQGAIARWDAHEVAIAHHAIPALKWPPMTMTFALPDALAAKPLATGTAVNFSFRLQNGSYTVTAIQPIQP</sequence>
<dbReference type="KEGG" id="sod:Sant_3840"/>
<evidence type="ECO:0008006" key="4">
    <source>
        <dbReference type="Google" id="ProtNLM"/>
    </source>
</evidence>
<dbReference type="HOGENOM" id="CLU_1389406_0_0_6"/>
<reference evidence="2 3" key="1">
    <citation type="journal article" date="2014" name="Genome Biol. Evol.">
        <title>Genome degeneration and adaptation in a nascent stage of symbiosis.</title>
        <authorList>
            <person name="Oakeson K.F."/>
            <person name="Gil R."/>
            <person name="Clayton A.L."/>
            <person name="Dunn D.M."/>
            <person name="von Niederhausern A.C."/>
            <person name="Hamil C."/>
            <person name="Aoyagi A."/>
            <person name="Duval B."/>
            <person name="Baca A."/>
            <person name="Silva F.J."/>
            <person name="Vallier A."/>
            <person name="Jackson D.G."/>
            <person name="Latorre A."/>
            <person name="Weiss R.B."/>
            <person name="Heddi A."/>
            <person name="Moya A."/>
            <person name="Dale C."/>
        </authorList>
    </citation>
    <scope>NUCLEOTIDE SEQUENCE [LARGE SCALE GENOMIC DNA]</scope>
    <source>
        <strain evidence="2 3">HS1</strain>
    </source>
</reference>
<dbReference type="RefSeq" id="WP_025423935.1">
    <property type="nucleotide sequence ID" value="NZ_CP006569.1"/>
</dbReference>
<keyword evidence="3" id="KW-1185">Reference proteome</keyword>
<protein>
    <recommendedName>
        <fullName evidence="4">Copper-binding protein</fullName>
    </recommendedName>
</protein>
<accession>W0I1Z9</accession>
<gene>
    <name evidence="2" type="ORF">Sant_3840</name>
</gene>
<feature type="signal peptide" evidence="1">
    <location>
        <begin position="1"/>
        <end position="25"/>
    </location>
</feature>
<dbReference type="Proteomes" id="UP000019028">
    <property type="component" value="Chromosome"/>
</dbReference>
<evidence type="ECO:0000313" key="3">
    <source>
        <dbReference type="Proteomes" id="UP000019028"/>
    </source>
</evidence>
<evidence type="ECO:0000313" key="2">
    <source>
        <dbReference type="EMBL" id="AHF78812.1"/>
    </source>
</evidence>
<dbReference type="EMBL" id="CP006569">
    <property type="protein sequence ID" value="AHF78812.1"/>
    <property type="molecule type" value="Genomic_DNA"/>
</dbReference>